<reference evidence="3" key="1">
    <citation type="journal article" date="2019" name="Int. J. Syst. Evol. Microbiol.">
        <title>The Global Catalogue of Microorganisms (GCM) 10K type strain sequencing project: providing services to taxonomists for standard genome sequencing and annotation.</title>
        <authorList>
            <consortium name="The Broad Institute Genomics Platform"/>
            <consortium name="The Broad Institute Genome Sequencing Center for Infectious Disease"/>
            <person name="Wu L."/>
            <person name="Ma J."/>
        </authorList>
    </citation>
    <scope>NUCLEOTIDE SEQUENCE [LARGE SCALE GENOMIC DNA]</scope>
    <source>
        <strain evidence="3">CCM 8925</strain>
    </source>
</reference>
<dbReference type="EMBL" id="JBHTIO010000044">
    <property type="protein sequence ID" value="MFD0898134.1"/>
    <property type="molecule type" value="Genomic_DNA"/>
</dbReference>
<proteinExistence type="predicted"/>
<keyword evidence="3" id="KW-1185">Reference proteome</keyword>
<keyword evidence="2" id="KW-0012">Acyltransferase</keyword>
<evidence type="ECO:0000313" key="3">
    <source>
        <dbReference type="Proteomes" id="UP001597104"/>
    </source>
</evidence>
<dbReference type="InterPro" id="IPR016181">
    <property type="entry name" value="Acyl_CoA_acyltransferase"/>
</dbReference>
<dbReference type="SUPFAM" id="SSF55729">
    <property type="entry name" value="Acyl-CoA N-acyltransferases (Nat)"/>
    <property type="match status" value="1"/>
</dbReference>
<dbReference type="Proteomes" id="UP001597104">
    <property type="component" value="Unassembled WGS sequence"/>
</dbReference>
<dbReference type="GO" id="GO:0016746">
    <property type="term" value="F:acyltransferase activity"/>
    <property type="evidence" value="ECO:0007669"/>
    <property type="project" value="UniProtKB-KW"/>
</dbReference>
<dbReference type="PROSITE" id="PS51186">
    <property type="entry name" value="GNAT"/>
    <property type="match status" value="1"/>
</dbReference>
<feature type="domain" description="N-acetyltransferase" evidence="1">
    <location>
        <begin position="12"/>
        <end position="169"/>
    </location>
</feature>
<protein>
    <submittedName>
        <fullName evidence="2">GNAT family N-acetyltransferase</fullName>
        <ecNumber evidence="2">2.3.-.-</ecNumber>
    </submittedName>
</protein>
<organism evidence="2 3">
    <name type="scientific">Loigolactobacillus binensis</name>
    <dbReference type="NCBI Taxonomy" id="2559922"/>
    <lineage>
        <taxon>Bacteria</taxon>
        <taxon>Bacillati</taxon>
        <taxon>Bacillota</taxon>
        <taxon>Bacilli</taxon>
        <taxon>Lactobacillales</taxon>
        <taxon>Lactobacillaceae</taxon>
        <taxon>Loigolactobacillus</taxon>
    </lineage>
</organism>
<gene>
    <name evidence="2" type="ORF">ACFQZ7_10405</name>
</gene>
<dbReference type="RefSeq" id="WP_137636401.1">
    <property type="nucleotide sequence ID" value="NZ_BJDN01000001.1"/>
</dbReference>
<sequence>MAHSEWLQTKRIGFSQWQVADLPLAQQLWGNPQVTHFISQHGFTDSDIQQRLQLEIQSQTKNKVQYWPLFRLKDQRLIGCCGLHRAGLVYELGYHLLPEMWHQGFATEATQAVLGYAFQTLKINKIVAGHHPANLASGHVLKKCGFQYSGTEFYAPTGLQHPTYELTAADFRQKG</sequence>
<dbReference type="PANTHER" id="PTHR43792">
    <property type="entry name" value="GNAT FAMILY, PUTATIVE (AFU_ORTHOLOGUE AFUA_3G00765)-RELATED-RELATED"/>
    <property type="match status" value="1"/>
</dbReference>
<comment type="caution">
    <text evidence="2">The sequence shown here is derived from an EMBL/GenBank/DDBJ whole genome shotgun (WGS) entry which is preliminary data.</text>
</comment>
<dbReference type="InterPro" id="IPR051531">
    <property type="entry name" value="N-acetyltransferase"/>
</dbReference>
<keyword evidence="2" id="KW-0808">Transferase</keyword>
<dbReference type="Pfam" id="PF13302">
    <property type="entry name" value="Acetyltransf_3"/>
    <property type="match status" value="1"/>
</dbReference>
<dbReference type="Gene3D" id="3.40.630.30">
    <property type="match status" value="1"/>
</dbReference>
<evidence type="ECO:0000313" key="2">
    <source>
        <dbReference type="EMBL" id="MFD0898134.1"/>
    </source>
</evidence>
<accession>A0ABW3EFC8</accession>
<evidence type="ECO:0000259" key="1">
    <source>
        <dbReference type="PROSITE" id="PS51186"/>
    </source>
</evidence>
<name>A0ABW3EFC8_9LACO</name>
<dbReference type="PANTHER" id="PTHR43792:SF1">
    <property type="entry name" value="N-ACETYLTRANSFERASE DOMAIN-CONTAINING PROTEIN"/>
    <property type="match status" value="1"/>
</dbReference>
<dbReference type="EC" id="2.3.-.-" evidence="2"/>
<dbReference type="InterPro" id="IPR000182">
    <property type="entry name" value="GNAT_dom"/>
</dbReference>